<evidence type="ECO:0000313" key="6">
    <source>
        <dbReference type="EMBL" id="KGA12777.1"/>
    </source>
</evidence>
<dbReference type="NCBIfam" id="TIGR00084">
    <property type="entry name" value="ruvA"/>
    <property type="match status" value="1"/>
</dbReference>
<dbReference type="InterPro" id="IPR012340">
    <property type="entry name" value="NA-bd_OB-fold"/>
</dbReference>
<evidence type="ECO:0000256" key="3">
    <source>
        <dbReference type="ARBA" id="ARBA00023125"/>
    </source>
</evidence>
<dbReference type="GO" id="GO:0005524">
    <property type="term" value="F:ATP binding"/>
    <property type="evidence" value="ECO:0007669"/>
    <property type="project" value="InterPro"/>
</dbReference>
<keyword evidence="2" id="KW-0227">DNA damage</keyword>
<keyword evidence="1" id="KW-0963">Cytoplasm</keyword>
<dbReference type="Gene3D" id="1.10.8.10">
    <property type="entry name" value="DNA helicase RuvA subunit, C-terminal domain"/>
    <property type="match status" value="1"/>
</dbReference>
<dbReference type="InterPro" id="IPR003583">
    <property type="entry name" value="Hlx-hairpin-Hlx_DNA-bd_motif"/>
</dbReference>
<dbReference type="Gene3D" id="2.40.50.140">
    <property type="entry name" value="Nucleic acid-binding proteins"/>
    <property type="match status" value="1"/>
</dbReference>
<dbReference type="CDD" id="cd14332">
    <property type="entry name" value="UBA_RuvA_C"/>
    <property type="match status" value="1"/>
</dbReference>
<dbReference type="Pfam" id="PF14520">
    <property type="entry name" value="HHH_5"/>
    <property type="match status" value="1"/>
</dbReference>
<dbReference type="GO" id="GO:0009378">
    <property type="term" value="F:four-way junction helicase activity"/>
    <property type="evidence" value="ECO:0007669"/>
    <property type="project" value="InterPro"/>
</dbReference>
<dbReference type="SUPFAM" id="SSF46929">
    <property type="entry name" value="DNA helicase RuvA subunit, C-terminal domain"/>
    <property type="match status" value="1"/>
</dbReference>
<feature type="domain" description="Helix-hairpin-helix DNA-binding motif class 1" evidence="5">
    <location>
        <begin position="72"/>
        <end position="91"/>
    </location>
</feature>
<accession>A0A094PNV7</accession>
<dbReference type="GO" id="GO:0003677">
    <property type="term" value="F:DNA binding"/>
    <property type="evidence" value="ECO:0007669"/>
    <property type="project" value="UniProtKB-KW"/>
</dbReference>
<evidence type="ECO:0000256" key="1">
    <source>
        <dbReference type="ARBA" id="ARBA00022490"/>
    </source>
</evidence>
<dbReference type="GO" id="GO:0006281">
    <property type="term" value="P:DNA repair"/>
    <property type="evidence" value="ECO:0007669"/>
    <property type="project" value="UniProtKB-KW"/>
</dbReference>
<sequence>MIASLTGMVLSSSNGQIVIDVAGVGYLVHTTSSTVNSLSEGNSTSFHTSLVVREDAFTLFGFVSKSELDVFELLRSVNGVGPKSALSILNQMSVEQIAQAVAEESDAAFKAVSGVGAKTAKLITLTLSGKMSAPSSKGAPSNQIETSVNALVGLGWSERQARDAVHEVGNPGMTDKDLLKAALKTLSKARKA</sequence>
<dbReference type="InterPro" id="IPR013849">
    <property type="entry name" value="DNA_helicase_Holl-junc_RuvA_I"/>
</dbReference>
<gene>
    <name evidence="6" type="ORF">GM51_21220</name>
</gene>
<protein>
    <recommendedName>
        <fullName evidence="5">Helix-hairpin-helix DNA-binding motif class 1 domain-containing protein</fullName>
    </recommendedName>
</protein>
<proteinExistence type="inferred from homology"/>
<evidence type="ECO:0000256" key="2">
    <source>
        <dbReference type="ARBA" id="ARBA00022763"/>
    </source>
</evidence>
<keyword evidence="3" id="KW-0238">DNA-binding</keyword>
<organism evidence="6">
    <name type="scientific">freshwater metagenome</name>
    <dbReference type="NCBI Taxonomy" id="449393"/>
    <lineage>
        <taxon>unclassified sequences</taxon>
        <taxon>metagenomes</taxon>
        <taxon>ecological metagenomes</taxon>
    </lineage>
</organism>
<dbReference type="InterPro" id="IPR000085">
    <property type="entry name" value="RuvA"/>
</dbReference>
<feature type="domain" description="Helix-hairpin-helix DNA-binding motif class 1" evidence="5">
    <location>
        <begin position="107"/>
        <end position="126"/>
    </location>
</feature>
<evidence type="ECO:0000259" key="5">
    <source>
        <dbReference type="SMART" id="SM00278"/>
    </source>
</evidence>
<dbReference type="SUPFAM" id="SSF47781">
    <property type="entry name" value="RuvA domain 2-like"/>
    <property type="match status" value="1"/>
</dbReference>
<keyword evidence="4" id="KW-0234">DNA repair</keyword>
<dbReference type="Gene3D" id="1.10.150.20">
    <property type="entry name" value="5' to 3' exonuclease, C-terminal subdomain"/>
    <property type="match status" value="1"/>
</dbReference>
<dbReference type="GO" id="GO:0006310">
    <property type="term" value="P:DNA recombination"/>
    <property type="evidence" value="ECO:0007669"/>
    <property type="project" value="InterPro"/>
</dbReference>
<dbReference type="AlphaFoldDB" id="A0A094PNV7"/>
<dbReference type="InterPro" id="IPR011114">
    <property type="entry name" value="RuvA_C"/>
</dbReference>
<dbReference type="HAMAP" id="MF_00031">
    <property type="entry name" value="DNA_HJ_migration_RuvA"/>
    <property type="match status" value="1"/>
</dbReference>
<dbReference type="Pfam" id="PF07499">
    <property type="entry name" value="RuvA_C"/>
    <property type="match status" value="1"/>
</dbReference>
<dbReference type="SUPFAM" id="SSF50249">
    <property type="entry name" value="Nucleic acid-binding proteins"/>
    <property type="match status" value="1"/>
</dbReference>
<dbReference type="Pfam" id="PF01330">
    <property type="entry name" value="RuvA_N"/>
    <property type="match status" value="1"/>
</dbReference>
<reference evidence="6" key="1">
    <citation type="submission" date="2014-06" db="EMBL/GenBank/DDBJ databases">
        <title>Key roles for freshwater Actinobacteria revealed by deep metagenomic sequencing.</title>
        <authorList>
            <person name="Ghai R."/>
            <person name="Mizuno C.M."/>
            <person name="Picazo A."/>
            <person name="Camacho A."/>
            <person name="Rodriguez-Valera F."/>
        </authorList>
    </citation>
    <scope>NUCLEOTIDE SEQUENCE</scope>
</reference>
<dbReference type="InterPro" id="IPR010994">
    <property type="entry name" value="RuvA_2-like"/>
</dbReference>
<dbReference type="InterPro" id="IPR036267">
    <property type="entry name" value="RuvA_C_sf"/>
</dbReference>
<evidence type="ECO:0000256" key="4">
    <source>
        <dbReference type="ARBA" id="ARBA00023204"/>
    </source>
</evidence>
<dbReference type="GO" id="GO:0009379">
    <property type="term" value="C:Holliday junction helicase complex"/>
    <property type="evidence" value="ECO:0007669"/>
    <property type="project" value="InterPro"/>
</dbReference>
<name>A0A094PNV7_9ZZZZ</name>
<comment type="caution">
    <text evidence="6">The sequence shown here is derived from an EMBL/GenBank/DDBJ whole genome shotgun (WGS) entry which is preliminary data.</text>
</comment>
<dbReference type="EMBL" id="JNSL01000210">
    <property type="protein sequence ID" value="KGA12777.1"/>
    <property type="molecule type" value="Genomic_DNA"/>
</dbReference>
<dbReference type="SMART" id="SM00278">
    <property type="entry name" value="HhH1"/>
    <property type="match status" value="2"/>
</dbReference>